<evidence type="ECO:0000256" key="2">
    <source>
        <dbReference type="ARBA" id="ARBA00022980"/>
    </source>
</evidence>
<accession>A0A6A1Q539</accession>
<evidence type="ECO:0000313" key="5">
    <source>
        <dbReference type="Proteomes" id="UP000437017"/>
    </source>
</evidence>
<proteinExistence type="predicted"/>
<evidence type="ECO:0000256" key="3">
    <source>
        <dbReference type="ARBA" id="ARBA00023274"/>
    </source>
</evidence>
<dbReference type="AlphaFoldDB" id="A0A6A1Q539"/>
<reference evidence="4 5" key="1">
    <citation type="journal article" date="2019" name="PLoS ONE">
        <title>Genomic analyses reveal an absence of contemporary introgressive admixture between fin whales and blue whales, despite known hybrids.</title>
        <authorList>
            <person name="Westbury M.V."/>
            <person name="Petersen B."/>
            <person name="Lorenzen E.D."/>
        </authorList>
    </citation>
    <scope>NUCLEOTIDE SEQUENCE [LARGE SCALE GENOMIC DNA]</scope>
    <source>
        <strain evidence="4">FinWhale-01</strain>
    </source>
</reference>
<sequence>VPPFGSLSSTMDVSKNKHLMKGSKKGTKKKVVDLFSKKDWYDVKAPAMFNIRNIGKAPNDEVAFKKFKLITEDVQGKNCLISMAWIIPTVIETHVDVKTTNGYLLVYSLLALLKKCNNQIQKTSYAQHQRIEMVNKLIPDSIGKDMRLASLIIHSMMSLLEK</sequence>
<evidence type="ECO:0000313" key="4">
    <source>
        <dbReference type="EMBL" id="KAB0402263.1"/>
    </source>
</evidence>
<evidence type="ECO:0000256" key="1">
    <source>
        <dbReference type="ARBA" id="ARBA00022490"/>
    </source>
</evidence>
<feature type="non-terminal residue" evidence="4">
    <location>
        <position position="1"/>
    </location>
</feature>
<evidence type="ECO:0008006" key="6">
    <source>
        <dbReference type="Google" id="ProtNLM"/>
    </source>
</evidence>
<name>A0A6A1Q539_BALPH</name>
<dbReference type="GO" id="GO:0003735">
    <property type="term" value="F:structural constituent of ribosome"/>
    <property type="evidence" value="ECO:0007669"/>
    <property type="project" value="InterPro"/>
</dbReference>
<dbReference type="Proteomes" id="UP000437017">
    <property type="component" value="Unassembled WGS sequence"/>
</dbReference>
<keyword evidence="2" id="KW-0689">Ribosomal protein</keyword>
<dbReference type="Pfam" id="PF01015">
    <property type="entry name" value="Ribosomal_S3Ae"/>
    <property type="match status" value="1"/>
</dbReference>
<keyword evidence="3" id="KW-0687">Ribonucleoprotein</keyword>
<dbReference type="InterPro" id="IPR001593">
    <property type="entry name" value="Ribosomal_eS1"/>
</dbReference>
<gene>
    <name evidence="4" type="ORF">E2I00_013730</name>
</gene>
<protein>
    <recommendedName>
        <fullName evidence="6">40S ribosomal protein S3a</fullName>
    </recommendedName>
</protein>
<dbReference type="SMART" id="SM01397">
    <property type="entry name" value="Ribosomal_S3Ae"/>
    <property type="match status" value="1"/>
</dbReference>
<dbReference type="GO" id="GO:0005840">
    <property type="term" value="C:ribosome"/>
    <property type="evidence" value="ECO:0007669"/>
    <property type="project" value="UniProtKB-KW"/>
</dbReference>
<keyword evidence="1" id="KW-0963">Cytoplasm</keyword>
<dbReference type="EMBL" id="SGJD01001034">
    <property type="protein sequence ID" value="KAB0402263.1"/>
    <property type="molecule type" value="Genomic_DNA"/>
</dbReference>
<keyword evidence="5" id="KW-1185">Reference proteome</keyword>
<dbReference type="PANTHER" id="PTHR11830">
    <property type="entry name" value="40S RIBOSOMAL PROTEIN S3A"/>
    <property type="match status" value="1"/>
</dbReference>
<comment type="caution">
    <text evidence="4">The sequence shown here is derived from an EMBL/GenBank/DDBJ whole genome shotgun (WGS) entry which is preliminary data.</text>
</comment>
<organism evidence="4 5">
    <name type="scientific">Balaenoptera physalus</name>
    <name type="common">Fin whale</name>
    <name type="synonym">Balaena physalus</name>
    <dbReference type="NCBI Taxonomy" id="9770"/>
    <lineage>
        <taxon>Eukaryota</taxon>
        <taxon>Metazoa</taxon>
        <taxon>Chordata</taxon>
        <taxon>Craniata</taxon>
        <taxon>Vertebrata</taxon>
        <taxon>Euteleostomi</taxon>
        <taxon>Mammalia</taxon>
        <taxon>Eutheria</taxon>
        <taxon>Laurasiatheria</taxon>
        <taxon>Artiodactyla</taxon>
        <taxon>Whippomorpha</taxon>
        <taxon>Cetacea</taxon>
        <taxon>Mysticeti</taxon>
        <taxon>Balaenopteridae</taxon>
        <taxon>Balaenoptera</taxon>
    </lineage>
</organism>
<dbReference type="GO" id="GO:0006412">
    <property type="term" value="P:translation"/>
    <property type="evidence" value="ECO:0007669"/>
    <property type="project" value="InterPro"/>
</dbReference>
<dbReference type="OrthoDB" id="9834376at2759"/>
<dbReference type="GO" id="GO:1990904">
    <property type="term" value="C:ribonucleoprotein complex"/>
    <property type="evidence" value="ECO:0007669"/>
    <property type="project" value="UniProtKB-KW"/>
</dbReference>